<comment type="caution">
    <text evidence="11">The sequence shown here is derived from an EMBL/GenBank/DDBJ whole genome shotgun (WGS) entry which is preliminary data.</text>
</comment>
<dbReference type="GO" id="GO:0006355">
    <property type="term" value="P:regulation of DNA-templated transcription"/>
    <property type="evidence" value="ECO:0007669"/>
    <property type="project" value="InterPro"/>
</dbReference>
<proteinExistence type="predicted"/>
<feature type="domain" description="Response regulatory" evidence="10">
    <location>
        <begin position="4"/>
        <end position="118"/>
    </location>
</feature>
<dbReference type="PANTHER" id="PTHR32071:SF57">
    <property type="entry name" value="C4-DICARBOXYLATE TRANSPORT TRANSCRIPTIONAL REGULATORY PROTEIN DCTD"/>
    <property type="match status" value="1"/>
</dbReference>
<dbReference type="InterPro" id="IPR025943">
    <property type="entry name" value="Sigma_54_int_dom_ATP-bd_2"/>
</dbReference>
<evidence type="ECO:0000313" key="12">
    <source>
        <dbReference type="Proteomes" id="UP000321275"/>
    </source>
</evidence>
<evidence type="ECO:0000313" key="11">
    <source>
        <dbReference type="EMBL" id="GEK45891.1"/>
    </source>
</evidence>
<dbReference type="PROSITE" id="PS50110">
    <property type="entry name" value="RESPONSE_REGULATORY"/>
    <property type="match status" value="1"/>
</dbReference>
<dbReference type="InterPro" id="IPR009057">
    <property type="entry name" value="Homeodomain-like_sf"/>
</dbReference>
<keyword evidence="12" id="KW-1185">Reference proteome</keyword>
<dbReference type="Gene3D" id="3.40.50.2300">
    <property type="match status" value="1"/>
</dbReference>
<dbReference type="InterPro" id="IPR058031">
    <property type="entry name" value="AAA_lid_NorR"/>
</dbReference>
<dbReference type="Gene3D" id="3.40.50.300">
    <property type="entry name" value="P-loop containing nucleotide triphosphate hydrolases"/>
    <property type="match status" value="1"/>
</dbReference>
<dbReference type="CDD" id="cd00009">
    <property type="entry name" value="AAA"/>
    <property type="match status" value="1"/>
</dbReference>
<organism evidence="11 12">
    <name type="scientific">Bisbaumannia pacifica</name>
    <dbReference type="NCBI Taxonomy" id="77098"/>
    <lineage>
        <taxon>Bacteria</taxon>
        <taxon>Pseudomonadati</taxon>
        <taxon>Pseudomonadota</taxon>
        <taxon>Gammaproteobacteria</taxon>
        <taxon>Oceanospirillales</taxon>
        <taxon>Halomonadaceae</taxon>
        <taxon>Bisbaumannia</taxon>
    </lineage>
</organism>
<keyword evidence="2" id="KW-0547">Nucleotide-binding</keyword>
<dbReference type="GO" id="GO:0005524">
    <property type="term" value="F:ATP binding"/>
    <property type="evidence" value="ECO:0007669"/>
    <property type="project" value="UniProtKB-KW"/>
</dbReference>
<evidence type="ECO:0000256" key="4">
    <source>
        <dbReference type="ARBA" id="ARBA00023012"/>
    </source>
</evidence>
<evidence type="ECO:0000256" key="3">
    <source>
        <dbReference type="ARBA" id="ARBA00022840"/>
    </source>
</evidence>
<dbReference type="InterPro" id="IPR001789">
    <property type="entry name" value="Sig_transdc_resp-reg_receiver"/>
</dbReference>
<dbReference type="AlphaFoldDB" id="A0A510X4J5"/>
<dbReference type="InterPro" id="IPR027417">
    <property type="entry name" value="P-loop_NTPase"/>
</dbReference>
<dbReference type="OrthoDB" id="9804019at2"/>
<gene>
    <name evidence="11" type="ORF">HPA02_01740</name>
</gene>
<dbReference type="EMBL" id="BJUK01000002">
    <property type="protein sequence ID" value="GEK45891.1"/>
    <property type="molecule type" value="Genomic_DNA"/>
</dbReference>
<dbReference type="FunFam" id="3.40.50.300:FF:000006">
    <property type="entry name" value="DNA-binding transcriptional regulator NtrC"/>
    <property type="match status" value="1"/>
</dbReference>
<keyword evidence="1 8" id="KW-0597">Phosphoprotein</keyword>
<dbReference type="PROSITE" id="PS00688">
    <property type="entry name" value="SIGMA54_INTERACT_3"/>
    <property type="match status" value="1"/>
</dbReference>
<dbReference type="SUPFAM" id="SSF52172">
    <property type="entry name" value="CheY-like"/>
    <property type="match status" value="1"/>
</dbReference>
<reference evidence="11 12" key="1">
    <citation type="submission" date="2019-07" db="EMBL/GenBank/DDBJ databases">
        <title>Whole genome shotgun sequence of Halomonas pacifica NBRC 102220.</title>
        <authorList>
            <person name="Hosoyama A."/>
            <person name="Uohara A."/>
            <person name="Ohji S."/>
            <person name="Ichikawa N."/>
        </authorList>
    </citation>
    <scope>NUCLEOTIDE SEQUENCE [LARGE SCALE GENOMIC DNA]</scope>
    <source>
        <strain evidence="11 12">NBRC 102220</strain>
    </source>
</reference>
<sequence length="458" mass="50487">MSIRILIIDDDPCVLETLGEMLELEGFATQAFPSTEGVVAALHADPAAIVLSDLRLPGQDGLALLAELQALDPELPVLLMSGHGDIPLATQAMREGAVDFLEKPVAPETLIERLRQAQRHRQWALAHRDAAPQGDTEAQLARHLLGDSPAMARLREQLLVLANADIDTLVYGETGSGKDVLARALHEASPRRDQRFMAINCGAMPESLIESELFGHEAGAFTGASQRRIGKLEAAQGGTLFLDEIESMPLTAQIRLLRVLQERCLERLGGTQPIPIDIRVVAASKADLQVLSDQGQFRHDLYYRLNVASLRLPPLRERGEDILLLFDYYGREAAERFGRPRPALGPAQRQQLLSHPWPGNVRELRNTADRFVLGLVGEGLNLSADAEHDATATTADHERRLEAFECELIRDALANHQGQVGRAAEALRMSRKTLYRKMKKHGLDKAAFRDGKEPMSQP</sequence>
<dbReference type="SMART" id="SM00382">
    <property type="entry name" value="AAA"/>
    <property type="match status" value="1"/>
</dbReference>
<dbReference type="GO" id="GO:0043565">
    <property type="term" value="F:sequence-specific DNA binding"/>
    <property type="evidence" value="ECO:0007669"/>
    <property type="project" value="InterPro"/>
</dbReference>
<dbReference type="RefSeq" id="WP_146800936.1">
    <property type="nucleotide sequence ID" value="NZ_BJUK01000002.1"/>
</dbReference>
<name>A0A510X4J5_9GAMM</name>
<evidence type="ECO:0000256" key="2">
    <source>
        <dbReference type="ARBA" id="ARBA00022741"/>
    </source>
</evidence>
<dbReference type="InterPro" id="IPR002197">
    <property type="entry name" value="HTH_Fis"/>
</dbReference>
<dbReference type="Pfam" id="PF00158">
    <property type="entry name" value="Sigma54_activat"/>
    <property type="match status" value="1"/>
</dbReference>
<keyword evidence="3" id="KW-0067">ATP-binding</keyword>
<dbReference type="Gene3D" id="1.10.8.60">
    <property type="match status" value="1"/>
</dbReference>
<dbReference type="FunFam" id="3.40.50.2300:FF:000018">
    <property type="entry name" value="DNA-binding transcriptional regulator NtrC"/>
    <property type="match status" value="1"/>
</dbReference>
<accession>A0A510X4J5</accession>
<dbReference type="PRINTS" id="PR01590">
    <property type="entry name" value="HTHFIS"/>
</dbReference>
<evidence type="ECO:0000259" key="9">
    <source>
        <dbReference type="PROSITE" id="PS50045"/>
    </source>
</evidence>
<keyword evidence="4" id="KW-0902">Two-component regulatory system</keyword>
<keyword evidence="7" id="KW-0804">Transcription</keyword>
<evidence type="ECO:0000256" key="8">
    <source>
        <dbReference type="PROSITE-ProRule" id="PRU00169"/>
    </source>
</evidence>
<dbReference type="Pfam" id="PF02954">
    <property type="entry name" value="HTH_8"/>
    <property type="match status" value="1"/>
</dbReference>
<dbReference type="GO" id="GO:0000160">
    <property type="term" value="P:phosphorelay signal transduction system"/>
    <property type="evidence" value="ECO:0007669"/>
    <property type="project" value="UniProtKB-KW"/>
</dbReference>
<dbReference type="PANTHER" id="PTHR32071">
    <property type="entry name" value="TRANSCRIPTIONAL REGULATORY PROTEIN"/>
    <property type="match status" value="1"/>
</dbReference>
<dbReference type="InterPro" id="IPR003593">
    <property type="entry name" value="AAA+_ATPase"/>
</dbReference>
<evidence type="ECO:0000256" key="5">
    <source>
        <dbReference type="ARBA" id="ARBA00023015"/>
    </source>
</evidence>
<keyword evidence="5" id="KW-0805">Transcription regulation</keyword>
<evidence type="ECO:0000256" key="1">
    <source>
        <dbReference type="ARBA" id="ARBA00022553"/>
    </source>
</evidence>
<dbReference type="SMART" id="SM00448">
    <property type="entry name" value="REC"/>
    <property type="match status" value="1"/>
</dbReference>
<dbReference type="Pfam" id="PF25601">
    <property type="entry name" value="AAA_lid_14"/>
    <property type="match status" value="1"/>
</dbReference>
<feature type="domain" description="Sigma-54 factor interaction" evidence="9">
    <location>
        <begin position="144"/>
        <end position="373"/>
    </location>
</feature>
<feature type="modified residue" description="4-aspartylphosphate" evidence="8">
    <location>
        <position position="53"/>
    </location>
</feature>
<protein>
    <submittedName>
        <fullName evidence="11">Fis family transcriptional regulator</fullName>
    </submittedName>
</protein>
<dbReference type="Proteomes" id="UP000321275">
    <property type="component" value="Unassembled WGS sequence"/>
</dbReference>
<evidence type="ECO:0000256" key="7">
    <source>
        <dbReference type="ARBA" id="ARBA00023163"/>
    </source>
</evidence>
<evidence type="ECO:0000259" key="10">
    <source>
        <dbReference type="PROSITE" id="PS50110"/>
    </source>
</evidence>
<dbReference type="PROSITE" id="PS50045">
    <property type="entry name" value="SIGMA54_INTERACT_4"/>
    <property type="match status" value="1"/>
</dbReference>
<dbReference type="SUPFAM" id="SSF52540">
    <property type="entry name" value="P-loop containing nucleoside triphosphate hydrolases"/>
    <property type="match status" value="1"/>
</dbReference>
<dbReference type="Pfam" id="PF00072">
    <property type="entry name" value="Response_reg"/>
    <property type="match status" value="1"/>
</dbReference>
<dbReference type="SUPFAM" id="SSF46689">
    <property type="entry name" value="Homeodomain-like"/>
    <property type="match status" value="1"/>
</dbReference>
<dbReference type="InterPro" id="IPR025944">
    <property type="entry name" value="Sigma_54_int_dom_CS"/>
</dbReference>
<dbReference type="PROSITE" id="PS00676">
    <property type="entry name" value="SIGMA54_INTERACT_2"/>
    <property type="match status" value="1"/>
</dbReference>
<dbReference type="Gene3D" id="1.10.10.60">
    <property type="entry name" value="Homeodomain-like"/>
    <property type="match status" value="1"/>
</dbReference>
<dbReference type="InterPro" id="IPR002078">
    <property type="entry name" value="Sigma_54_int"/>
</dbReference>
<evidence type="ECO:0000256" key="6">
    <source>
        <dbReference type="ARBA" id="ARBA00023125"/>
    </source>
</evidence>
<keyword evidence="6" id="KW-0238">DNA-binding</keyword>
<dbReference type="InterPro" id="IPR011006">
    <property type="entry name" value="CheY-like_superfamily"/>
</dbReference>